<evidence type="ECO:0000313" key="1">
    <source>
        <dbReference type="EMBL" id="OGN07813.1"/>
    </source>
</evidence>
<evidence type="ECO:0000313" key="2">
    <source>
        <dbReference type="Proteomes" id="UP000178023"/>
    </source>
</evidence>
<sequence length="243" mass="28849">MDIIQKIEGSNVDGVYNLPKKHLNGRVFFSIPDLQLLTPEKYLDCIKLLKPLFKVSDFRDITPGFYINYIKDADVPNGGLRLNYYTANATETIKAIDNYANENSEKIVLFKRENADTNKPLEEYNDGNSEKELRFRNFLNVNTQIVLDVFENFEQPFRALVYYYRHFLLPNRISPELVFEPTFSKYSDVFRKLKNASLDTYYWKDLIYYHGENRVGLHFLVNMVAVDENYTYDPRFFEENWFL</sequence>
<protein>
    <submittedName>
        <fullName evidence="1">Uncharacterized protein</fullName>
    </submittedName>
</protein>
<name>A0A1F8F3W7_9BACT</name>
<accession>A0A1F8F3W7</accession>
<reference evidence="1 2" key="1">
    <citation type="journal article" date="2016" name="Nat. Commun.">
        <title>Thousands of microbial genomes shed light on interconnected biogeochemical processes in an aquifer system.</title>
        <authorList>
            <person name="Anantharaman K."/>
            <person name="Brown C.T."/>
            <person name="Hug L.A."/>
            <person name="Sharon I."/>
            <person name="Castelle C.J."/>
            <person name="Probst A.J."/>
            <person name="Thomas B.C."/>
            <person name="Singh A."/>
            <person name="Wilkins M.J."/>
            <person name="Karaoz U."/>
            <person name="Brodie E.L."/>
            <person name="Williams K.H."/>
            <person name="Hubbard S.S."/>
            <person name="Banfield J.F."/>
        </authorList>
    </citation>
    <scope>NUCLEOTIDE SEQUENCE [LARGE SCALE GENOMIC DNA]</scope>
</reference>
<proteinExistence type="predicted"/>
<dbReference type="AlphaFoldDB" id="A0A1F8F3W7"/>
<gene>
    <name evidence="1" type="ORF">A2750_01650</name>
</gene>
<dbReference type="EMBL" id="MGJL01000019">
    <property type="protein sequence ID" value="OGN07813.1"/>
    <property type="molecule type" value="Genomic_DNA"/>
</dbReference>
<dbReference type="Proteomes" id="UP000178023">
    <property type="component" value="Unassembled WGS sequence"/>
</dbReference>
<comment type="caution">
    <text evidence="1">The sequence shown here is derived from an EMBL/GenBank/DDBJ whole genome shotgun (WGS) entry which is preliminary data.</text>
</comment>
<organism evidence="1 2">
    <name type="scientific">Candidatus Yanofskybacteria bacterium RIFCSPHIGHO2_01_FULL_45_42</name>
    <dbReference type="NCBI Taxonomy" id="1802671"/>
    <lineage>
        <taxon>Bacteria</taxon>
        <taxon>Candidatus Yanofskyibacteriota</taxon>
    </lineage>
</organism>